<dbReference type="eggNOG" id="COG0671">
    <property type="taxonomic scope" value="Bacteria"/>
</dbReference>
<comment type="caution">
    <text evidence="2">The sequence shown here is derived from an EMBL/GenBank/DDBJ whole genome shotgun (WGS) entry which is preliminary data.</text>
</comment>
<evidence type="ECO:0000313" key="2">
    <source>
        <dbReference type="EMBL" id="KDR51246.1"/>
    </source>
</evidence>
<feature type="domain" description="Phosphatidic acid phosphatase type 2/haloperoxidase" evidence="1">
    <location>
        <begin position="135"/>
        <end position="237"/>
    </location>
</feature>
<dbReference type="CDD" id="cd03394">
    <property type="entry name" value="PAP2_like_5"/>
    <property type="match status" value="1"/>
</dbReference>
<sequence length="511" mass="56008">MFLLSFASGFAAKDSDTECVDVPTDTTSISNETADSTLSSGTLPDTLNTTSLNDTAQHCTNNLKLGKGLTYVGLPLIIAGILGKGERHRVYYLHKDFVPEFKSSVDDYVQFAPFALATGMKVMGVPGKSSTVRYLASSAMSFAIMAIIVNTIKYTANQMRPDNSTRNSFPSGHTATAFVAATILHKEYGLTVSPWYSLAGYGAATATGVIRMLNNRHWMSDVFCGAGIGIMSTEMGYALSDLLFKKKGLIVPDKHDVVDLRNRPSFFSIRMGGVLGQQRIRMPQSFKPTLGDLPFLMQFGTGAMVGIEAAYFFNPYIGIGTDWRLIGHHVKRLDRPFRHPSPTANLPANVEFNFLRTGLNELCSSTGIYLSLPFSGSIALGGKLTVGRNSIKSIAVKATKTGTVKSGTPESFTDTHEPYTTSWDFLTIKGNRALRLGTGLSLTVAYKQAYCWRAFMDFNYSFNTFTATLNPSEWKRQEFPDAKNLPNEVVSERIKKKMMQLCAGTAFCISF</sequence>
<accession>A0A069QN40</accession>
<protein>
    <submittedName>
        <fullName evidence="2">PAP2 family protein</fullName>
    </submittedName>
</protein>
<dbReference type="RefSeq" id="WP_018967985.1">
    <property type="nucleotide sequence ID" value="NZ_KB899219.1"/>
</dbReference>
<dbReference type="InterPro" id="IPR000326">
    <property type="entry name" value="PAP2/HPO"/>
</dbReference>
<dbReference type="HOGENOM" id="CLU_036394_0_0_10"/>
<dbReference type="PANTHER" id="PTHR14969">
    <property type="entry name" value="SPHINGOSINE-1-PHOSPHATE PHOSPHOHYDROLASE"/>
    <property type="match status" value="1"/>
</dbReference>
<dbReference type="SUPFAM" id="SSF48317">
    <property type="entry name" value="Acid phosphatase/Vanadium-dependent haloperoxidase"/>
    <property type="match status" value="1"/>
</dbReference>
<dbReference type="Gene3D" id="1.20.144.10">
    <property type="entry name" value="Phosphatidic acid phosphatase type 2/haloperoxidase"/>
    <property type="match status" value="1"/>
</dbReference>
<dbReference type="PANTHER" id="PTHR14969:SF13">
    <property type="entry name" value="AT30094P"/>
    <property type="match status" value="1"/>
</dbReference>
<name>A0A069QN40_HOYLO</name>
<dbReference type="PATRIC" id="fig|1122985.7.peg.2796"/>
<gene>
    <name evidence="2" type="ORF">HMPREF1991_02699</name>
</gene>
<dbReference type="SMART" id="SM00014">
    <property type="entry name" value="acidPPc"/>
    <property type="match status" value="1"/>
</dbReference>
<evidence type="ECO:0000313" key="3">
    <source>
        <dbReference type="Proteomes" id="UP000027442"/>
    </source>
</evidence>
<dbReference type="InterPro" id="IPR036938">
    <property type="entry name" value="PAP2/HPO_sf"/>
</dbReference>
<organism evidence="2 3">
    <name type="scientific">Hoylesella loescheii DSM 19665 = JCM 12249 = ATCC 15930</name>
    <dbReference type="NCBI Taxonomy" id="1122985"/>
    <lineage>
        <taxon>Bacteria</taxon>
        <taxon>Pseudomonadati</taxon>
        <taxon>Bacteroidota</taxon>
        <taxon>Bacteroidia</taxon>
        <taxon>Bacteroidales</taxon>
        <taxon>Prevotellaceae</taxon>
        <taxon>Hoylesella</taxon>
    </lineage>
</organism>
<dbReference type="EMBL" id="JNGW01000117">
    <property type="protein sequence ID" value="KDR51246.1"/>
    <property type="molecule type" value="Genomic_DNA"/>
</dbReference>
<reference evidence="2 3" key="1">
    <citation type="submission" date="2013-08" db="EMBL/GenBank/DDBJ databases">
        <authorList>
            <person name="Weinstock G."/>
            <person name="Sodergren E."/>
            <person name="Wylie T."/>
            <person name="Fulton L."/>
            <person name="Fulton R."/>
            <person name="Fronick C."/>
            <person name="O'Laughlin M."/>
            <person name="Godfrey J."/>
            <person name="Miner T."/>
            <person name="Herter B."/>
            <person name="Appelbaum E."/>
            <person name="Cordes M."/>
            <person name="Lek S."/>
            <person name="Wollam A."/>
            <person name="Pepin K.H."/>
            <person name="Palsikar V.B."/>
            <person name="Mitreva M."/>
            <person name="Wilson R.K."/>
        </authorList>
    </citation>
    <scope>NUCLEOTIDE SEQUENCE [LARGE SCALE GENOMIC DNA]</scope>
    <source>
        <strain evidence="2 3">ATCC 15930</strain>
    </source>
</reference>
<evidence type="ECO:0000259" key="1">
    <source>
        <dbReference type="SMART" id="SM00014"/>
    </source>
</evidence>
<proteinExistence type="predicted"/>
<dbReference type="Pfam" id="PF01569">
    <property type="entry name" value="PAP2"/>
    <property type="match status" value="1"/>
</dbReference>
<dbReference type="Proteomes" id="UP000027442">
    <property type="component" value="Unassembled WGS sequence"/>
</dbReference>
<keyword evidence="3" id="KW-1185">Reference proteome</keyword>
<dbReference type="AlphaFoldDB" id="A0A069QN40"/>